<dbReference type="OrthoDB" id="1065058at2759"/>
<dbReference type="Gene3D" id="3.40.50.1000">
    <property type="entry name" value="HAD superfamily/HAD-like"/>
    <property type="match status" value="1"/>
</dbReference>
<dbReference type="Pfam" id="PF00702">
    <property type="entry name" value="Hydrolase"/>
    <property type="match status" value="1"/>
</dbReference>
<accession>A0A3N4JC22</accession>
<dbReference type="NCBIfam" id="TIGR01509">
    <property type="entry name" value="HAD-SF-IA-v3"/>
    <property type="match status" value="1"/>
</dbReference>
<dbReference type="STRING" id="1336337.A0A3N4JC22"/>
<reference evidence="1 2" key="1">
    <citation type="journal article" date="2018" name="Nat. Ecol. Evol.">
        <title>Pezizomycetes genomes reveal the molecular basis of ectomycorrhizal truffle lifestyle.</title>
        <authorList>
            <person name="Murat C."/>
            <person name="Payen T."/>
            <person name="Noel B."/>
            <person name="Kuo A."/>
            <person name="Morin E."/>
            <person name="Chen J."/>
            <person name="Kohler A."/>
            <person name="Krizsan K."/>
            <person name="Balestrini R."/>
            <person name="Da Silva C."/>
            <person name="Montanini B."/>
            <person name="Hainaut M."/>
            <person name="Levati E."/>
            <person name="Barry K.W."/>
            <person name="Belfiori B."/>
            <person name="Cichocki N."/>
            <person name="Clum A."/>
            <person name="Dockter R.B."/>
            <person name="Fauchery L."/>
            <person name="Guy J."/>
            <person name="Iotti M."/>
            <person name="Le Tacon F."/>
            <person name="Lindquist E.A."/>
            <person name="Lipzen A."/>
            <person name="Malagnac F."/>
            <person name="Mello A."/>
            <person name="Molinier V."/>
            <person name="Miyauchi S."/>
            <person name="Poulain J."/>
            <person name="Riccioni C."/>
            <person name="Rubini A."/>
            <person name="Sitrit Y."/>
            <person name="Splivallo R."/>
            <person name="Traeger S."/>
            <person name="Wang M."/>
            <person name="Zifcakova L."/>
            <person name="Wipf D."/>
            <person name="Zambonelli A."/>
            <person name="Paolocci F."/>
            <person name="Nowrousian M."/>
            <person name="Ottonello S."/>
            <person name="Baldrian P."/>
            <person name="Spatafora J.W."/>
            <person name="Henrissat B."/>
            <person name="Nagy L.G."/>
            <person name="Aury J.M."/>
            <person name="Wincker P."/>
            <person name="Grigoriev I.V."/>
            <person name="Bonfante P."/>
            <person name="Martin F.M."/>
        </authorList>
    </citation>
    <scope>NUCLEOTIDE SEQUENCE [LARGE SCALE GENOMIC DNA]</scope>
    <source>
        <strain evidence="1 2">120613-1</strain>
    </source>
</reference>
<protein>
    <submittedName>
        <fullName evidence="1">Pyrimidine 5-nucleotidase</fullName>
    </submittedName>
</protein>
<sequence>MSTDTEDNLPVFFFDIDNCLYSRSKRVHDLMKDLINQYFREQLQLNREDATTLHETYYKSYGLALEGLVCHHEIDPLEYNSKVDDALPLDQVLHPDPELRKLISDIDRTKVRLWLFTNAYITHGKRVVKLLGIGDLFEGITYCDYAQEILICKPKFEMFEKAMKEASITDRSKCYFVDDSTVNCQAAISFGWENTVQKLEPGDPEPSVSTAKHNIRSLEELRTLYPEFFKRPNQTPRL</sequence>
<dbReference type="PANTHER" id="PTHR47438:SF1">
    <property type="entry name" value="PHOSPHATE METABOLISM PROTEIN 8-RELATED"/>
    <property type="match status" value="1"/>
</dbReference>
<dbReference type="InterPro" id="IPR006439">
    <property type="entry name" value="HAD-SF_hydro_IA"/>
</dbReference>
<dbReference type="Proteomes" id="UP000276215">
    <property type="component" value="Unassembled WGS sequence"/>
</dbReference>
<dbReference type="SFLD" id="SFLDS00003">
    <property type="entry name" value="Haloacid_Dehalogenase"/>
    <property type="match status" value="1"/>
</dbReference>
<dbReference type="EMBL" id="ML120436">
    <property type="protein sequence ID" value="RPA94538.1"/>
    <property type="molecule type" value="Genomic_DNA"/>
</dbReference>
<dbReference type="SFLD" id="SFLDG01129">
    <property type="entry name" value="C1.5:_HAD__Beta-PGM__Phosphata"/>
    <property type="match status" value="1"/>
</dbReference>
<dbReference type="Gene3D" id="1.10.150.450">
    <property type="match status" value="1"/>
</dbReference>
<organism evidence="1 2">
    <name type="scientific">Choiromyces venosus 120613-1</name>
    <dbReference type="NCBI Taxonomy" id="1336337"/>
    <lineage>
        <taxon>Eukaryota</taxon>
        <taxon>Fungi</taxon>
        <taxon>Dikarya</taxon>
        <taxon>Ascomycota</taxon>
        <taxon>Pezizomycotina</taxon>
        <taxon>Pezizomycetes</taxon>
        <taxon>Pezizales</taxon>
        <taxon>Tuberaceae</taxon>
        <taxon>Choiromyces</taxon>
    </lineage>
</organism>
<evidence type="ECO:0000313" key="1">
    <source>
        <dbReference type="EMBL" id="RPA94538.1"/>
    </source>
</evidence>
<dbReference type="InterPro" id="IPR036412">
    <property type="entry name" value="HAD-like_sf"/>
</dbReference>
<dbReference type="InterPro" id="IPR052791">
    <property type="entry name" value="SSM1_domain"/>
</dbReference>
<dbReference type="PANTHER" id="PTHR47438">
    <property type="entry name" value="PHOSPHATE METABOLISM PROTEIN 8-RELATED"/>
    <property type="match status" value="1"/>
</dbReference>
<dbReference type="SUPFAM" id="SSF56784">
    <property type="entry name" value="HAD-like"/>
    <property type="match status" value="1"/>
</dbReference>
<evidence type="ECO:0000313" key="2">
    <source>
        <dbReference type="Proteomes" id="UP000276215"/>
    </source>
</evidence>
<dbReference type="AlphaFoldDB" id="A0A3N4JC22"/>
<name>A0A3N4JC22_9PEZI</name>
<dbReference type="NCBIfam" id="TIGR01993">
    <property type="entry name" value="Pyr-5-nucltdase"/>
    <property type="match status" value="1"/>
</dbReference>
<dbReference type="SFLD" id="SFLDG01132">
    <property type="entry name" value="C1.5.3:_5'-Nucleotidase_Like"/>
    <property type="match status" value="1"/>
</dbReference>
<keyword evidence="2" id="KW-1185">Reference proteome</keyword>
<dbReference type="GO" id="GO:0009166">
    <property type="term" value="P:nucleotide catabolic process"/>
    <property type="evidence" value="ECO:0007669"/>
    <property type="project" value="TreeGrafter"/>
</dbReference>
<dbReference type="FunFam" id="1.10.150.450:FF:000001">
    <property type="entry name" value="SDT1p Pyrimidine nucleotidase"/>
    <property type="match status" value="1"/>
</dbReference>
<dbReference type="InterPro" id="IPR023214">
    <property type="entry name" value="HAD_sf"/>
</dbReference>
<dbReference type="InterPro" id="IPR010237">
    <property type="entry name" value="Pyr-5-nucltdase"/>
</dbReference>
<dbReference type="GO" id="GO:0008252">
    <property type="term" value="F:nucleotidase activity"/>
    <property type="evidence" value="ECO:0007669"/>
    <property type="project" value="TreeGrafter"/>
</dbReference>
<gene>
    <name evidence="1" type="ORF">L873DRAFT_1701245</name>
</gene>
<dbReference type="GO" id="GO:0006206">
    <property type="term" value="P:pyrimidine nucleobase metabolic process"/>
    <property type="evidence" value="ECO:0007669"/>
    <property type="project" value="TreeGrafter"/>
</dbReference>
<proteinExistence type="predicted"/>